<dbReference type="OrthoDB" id="5962029at2759"/>
<dbReference type="eggNOG" id="ENOG502RSNZ">
    <property type="taxonomic scope" value="Eukaryota"/>
</dbReference>
<evidence type="ECO:0000313" key="3">
    <source>
        <dbReference type="Proteomes" id="UP000001064"/>
    </source>
</evidence>
<keyword evidence="3" id="KW-1185">Reference proteome</keyword>
<dbReference type="AlphaFoldDB" id="F0ZPU3"/>
<evidence type="ECO:0000256" key="1">
    <source>
        <dbReference type="SAM" id="MobiDB-lite"/>
    </source>
</evidence>
<reference evidence="3" key="1">
    <citation type="journal article" date="2011" name="Genome Biol.">
        <title>Comparative genomics of the social amoebae Dictyostelium discoideum and Dictyostelium purpureum.</title>
        <authorList>
            <consortium name="US DOE Joint Genome Institute (JGI-PGF)"/>
            <person name="Sucgang R."/>
            <person name="Kuo A."/>
            <person name="Tian X."/>
            <person name="Salerno W."/>
            <person name="Parikh A."/>
            <person name="Feasley C.L."/>
            <person name="Dalin E."/>
            <person name="Tu H."/>
            <person name="Huang E."/>
            <person name="Barry K."/>
            <person name="Lindquist E."/>
            <person name="Shapiro H."/>
            <person name="Bruce D."/>
            <person name="Schmutz J."/>
            <person name="Salamov A."/>
            <person name="Fey P."/>
            <person name="Gaudet P."/>
            <person name="Anjard C."/>
            <person name="Babu M.M."/>
            <person name="Basu S."/>
            <person name="Bushmanova Y."/>
            <person name="van der Wel H."/>
            <person name="Katoh-Kurasawa M."/>
            <person name="Dinh C."/>
            <person name="Coutinho P.M."/>
            <person name="Saito T."/>
            <person name="Elias M."/>
            <person name="Schaap P."/>
            <person name="Kay R.R."/>
            <person name="Henrissat B."/>
            <person name="Eichinger L."/>
            <person name="Rivero F."/>
            <person name="Putnam N.H."/>
            <person name="West C.M."/>
            <person name="Loomis W.F."/>
            <person name="Chisholm R.L."/>
            <person name="Shaulsky G."/>
            <person name="Strassmann J.E."/>
            <person name="Queller D.C."/>
            <person name="Kuspa A."/>
            <person name="Grigoriev I.V."/>
        </authorList>
    </citation>
    <scope>NUCLEOTIDE SEQUENCE [LARGE SCALE GENOMIC DNA]</scope>
    <source>
        <strain evidence="3">QSDP1</strain>
    </source>
</reference>
<dbReference type="GeneID" id="10502477"/>
<dbReference type="PANTHER" id="PTHR35450">
    <property type="entry name" value="REVERSE TRANSCRIPTASE DOMAIN-CONTAINING PROTEIN"/>
    <property type="match status" value="1"/>
</dbReference>
<accession>F0ZPU3</accession>
<organism evidence="2 3">
    <name type="scientific">Dictyostelium purpureum</name>
    <name type="common">Slime mold</name>
    <dbReference type="NCBI Taxonomy" id="5786"/>
    <lineage>
        <taxon>Eukaryota</taxon>
        <taxon>Amoebozoa</taxon>
        <taxon>Evosea</taxon>
        <taxon>Eumycetozoa</taxon>
        <taxon>Dictyostelia</taxon>
        <taxon>Dictyosteliales</taxon>
        <taxon>Dictyosteliaceae</taxon>
        <taxon>Dictyostelium</taxon>
    </lineage>
</organism>
<dbReference type="EMBL" id="GL871115">
    <property type="protein sequence ID" value="EGC34035.1"/>
    <property type="molecule type" value="Genomic_DNA"/>
</dbReference>
<dbReference type="RefSeq" id="XP_003289439.1">
    <property type="nucleotide sequence ID" value="XM_003289391.1"/>
</dbReference>
<dbReference type="VEuPathDB" id="AmoebaDB:DICPUDRAFT_80206"/>
<feature type="region of interest" description="Disordered" evidence="1">
    <location>
        <begin position="1"/>
        <end position="28"/>
    </location>
</feature>
<sequence>MNTHKHNNNNNTVSGSAATNMNVQTGKTSSRDDSFLELVNSNLSELEKLIVNLRNDEKLKYLKRSLPDYWQTIHHDAISKTIYAVATSIIKIKSKGDKESLPQKVANDIINDNKLKIKDISRQRRILEAACSRLRRGGKPGSKVIKMVMKESPEAQTFNINCLRRVIASICKQKDTYKAAIAKCMKQHKFTVINNLMTTDRNKAFGMLSKSKPNILPDESNQSAVKKQAHDFWSKNYMPDDFPVGSRVCSSCGMFFKKHGHFNTEQVPLVNGDNPYFDGVDLFQGIQKVSKDTPYKYMGVYFNPIIDIDKNREVINREAISRANRLFKSELSGFNLVSAFDSLIVGYLRYYWFLDFSLKDIKALSTAIKEIMRSNGIKHPFMSNDFLHLPRKYGGRGFTNIKQEFMVYKITTLLKFHENIKFSVFIGDDFGLYKNSSIMVPPPSRRYDTACHYASELGFELSFAANGMWTVTIPKVDDDNVTTYTVYSNNENAEQSDKMSSIIKHFTNLQLYKRVKEEEVGVAKKRLWRRFHEHWIHWIKGWTHIPAHIEATFWEAVLSLLPNKMSLVHRDASSNADRRCRLCASADESIEHLVGGCTGMNKFGRITRHDMVVTEIIKSLIKRYEIPNITNFKAPIFSNSLKENNQTIINVEILRDVCFKNSDSIQNKPDIVVIDKVKHIIRVIDDNIVLTKDGKQVDYDYLVVATGLAIHWDKVKGLKENLGKWIYLITLYFFLNKK</sequence>
<dbReference type="Gene3D" id="3.50.50.60">
    <property type="entry name" value="FAD/NAD(P)-binding domain"/>
    <property type="match status" value="1"/>
</dbReference>
<dbReference type="InParanoid" id="F0ZPU3"/>
<feature type="compositionally biased region" description="Polar residues" evidence="1">
    <location>
        <begin position="13"/>
        <end position="28"/>
    </location>
</feature>
<dbReference type="PANTHER" id="PTHR35450:SF2">
    <property type="entry name" value="REVERSE TRANSCRIPTASE DOMAIN-CONTAINING PROTEIN"/>
    <property type="match status" value="1"/>
</dbReference>
<proteinExistence type="predicted"/>
<evidence type="ECO:0000313" key="2">
    <source>
        <dbReference type="EMBL" id="EGC34035.1"/>
    </source>
</evidence>
<dbReference type="InterPro" id="IPR036188">
    <property type="entry name" value="FAD/NAD-bd_sf"/>
</dbReference>
<dbReference type="Proteomes" id="UP000001064">
    <property type="component" value="Unassembled WGS sequence"/>
</dbReference>
<protein>
    <submittedName>
        <fullName evidence="2">Uncharacterized protein</fullName>
    </submittedName>
</protein>
<name>F0ZPU3_DICPU</name>
<dbReference type="KEGG" id="dpp:DICPUDRAFT_80206"/>
<gene>
    <name evidence="2" type="ORF">DICPUDRAFT_80206</name>
</gene>
<dbReference type="SUPFAM" id="SSF51905">
    <property type="entry name" value="FAD/NAD(P)-binding domain"/>
    <property type="match status" value="1"/>
</dbReference>